<keyword evidence="1" id="KW-0238">DNA-binding</keyword>
<sequence>MLAAAERLFRTQGFRVTTIRQIAADAGVSTGTVMAVGEKDALLVAIFDGWIASVHRGRDTGHDADRTSLPATATVGEVMDLFEPFIRYFAVDPELSREYAAVIVRGNHESAIFQNLALALIAELEAVLSRSAFTRADAGCGARAVYFAYLGLLMTAANGAIETQDAIDELRQVVSFVVSHSGGEE</sequence>
<dbReference type="SUPFAM" id="SSF46689">
    <property type="entry name" value="Homeodomain-like"/>
    <property type="match status" value="1"/>
</dbReference>
<reference evidence="4" key="1">
    <citation type="journal article" date="2019" name="Int. J. Syst. Evol. Microbiol.">
        <title>The Global Catalogue of Microorganisms (GCM) 10K type strain sequencing project: providing services to taxonomists for standard genome sequencing and annotation.</title>
        <authorList>
            <consortium name="The Broad Institute Genomics Platform"/>
            <consortium name="The Broad Institute Genome Sequencing Center for Infectious Disease"/>
            <person name="Wu L."/>
            <person name="Ma J."/>
        </authorList>
    </citation>
    <scope>NUCLEOTIDE SEQUENCE [LARGE SCALE GENOMIC DNA]</scope>
    <source>
        <strain evidence="4">JCM 17933</strain>
    </source>
</reference>
<dbReference type="InterPro" id="IPR009057">
    <property type="entry name" value="Homeodomain-like_sf"/>
</dbReference>
<comment type="caution">
    <text evidence="3">The sequence shown here is derived from an EMBL/GenBank/DDBJ whole genome shotgun (WGS) entry which is preliminary data.</text>
</comment>
<feature type="domain" description="HTH tetR-type" evidence="2">
    <location>
        <begin position="2"/>
        <end position="33"/>
    </location>
</feature>
<name>A0ABP8QRV5_9ACTN</name>
<dbReference type="Gene3D" id="1.10.357.10">
    <property type="entry name" value="Tetracycline Repressor, domain 2"/>
    <property type="match status" value="1"/>
</dbReference>
<dbReference type="InterPro" id="IPR001647">
    <property type="entry name" value="HTH_TetR"/>
</dbReference>
<gene>
    <name evidence="3" type="ORF">GCM10023191_070030</name>
</gene>
<dbReference type="EMBL" id="BAABHF010000043">
    <property type="protein sequence ID" value="GAA4509180.1"/>
    <property type="molecule type" value="Genomic_DNA"/>
</dbReference>
<proteinExistence type="predicted"/>
<keyword evidence="4" id="KW-1185">Reference proteome</keyword>
<dbReference type="Proteomes" id="UP001500503">
    <property type="component" value="Unassembled WGS sequence"/>
</dbReference>
<evidence type="ECO:0000313" key="3">
    <source>
        <dbReference type="EMBL" id="GAA4509180.1"/>
    </source>
</evidence>
<protein>
    <recommendedName>
        <fullName evidence="2">HTH tetR-type domain-containing protein</fullName>
    </recommendedName>
</protein>
<evidence type="ECO:0000259" key="2">
    <source>
        <dbReference type="Pfam" id="PF00440"/>
    </source>
</evidence>
<organism evidence="3 4">
    <name type="scientific">Actinoallomurus oryzae</name>
    <dbReference type="NCBI Taxonomy" id="502180"/>
    <lineage>
        <taxon>Bacteria</taxon>
        <taxon>Bacillati</taxon>
        <taxon>Actinomycetota</taxon>
        <taxon>Actinomycetes</taxon>
        <taxon>Streptosporangiales</taxon>
        <taxon>Thermomonosporaceae</taxon>
        <taxon>Actinoallomurus</taxon>
    </lineage>
</organism>
<evidence type="ECO:0000313" key="4">
    <source>
        <dbReference type="Proteomes" id="UP001500503"/>
    </source>
</evidence>
<dbReference type="Pfam" id="PF00440">
    <property type="entry name" value="TetR_N"/>
    <property type="match status" value="1"/>
</dbReference>
<evidence type="ECO:0000256" key="1">
    <source>
        <dbReference type="ARBA" id="ARBA00023125"/>
    </source>
</evidence>
<accession>A0ABP8QRV5</accession>